<dbReference type="GO" id="GO:0061630">
    <property type="term" value="F:ubiquitin protein ligase activity"/>
    <property type="evidence" value="ECO:0007669"/>
    <property type="project" value="TreeGrafter"/>
</dbReference>
<dbReference type="STRING" id="94128.A0A2A3EFE1"/>
<keyword evidence="7" id="KW-1185">Reference proteome</keyword>
<sequence length="255" mass="28320">MTELAKEAFASRNYRLAVEMYERSLKQQAPSFEVLVGYGDSLAKCGRIRESIGVYSKCLAVGSVAPERLKHLANALLDELSGAATTTINFRRKIETSFACPLCEGTLCQPVTSNCGHTYCKNCVEPGKSCRVCGQKIVTVSETNVLVQRLVEKWWPREAEASRARHEGDILMKEGHLGQALERYNLAVHLVGKAVAANSKERQGPRTQPFGVQVIRKQSKQTQLCQGHGIKTVWIQCTDTMEIGAREFCDRDDVL</sequence>
<evidence type="ECO:0000256" key="1">
    <source>
        <dbReference type="ARBA" id="ARBA00022723"/>
    </source>
</evidence>
<dbReference type="PANTHER" id="PTHR23327">
    <property type="entry name" value="RING FINGER PROTEIN 127"/>
    <property type="match status" value="1"/>
</dbReference>
<dbReference type="SUPFAM" id="SSF48452">
    <property type="entry name" value="TPR-like"/>
    <property type="match status" value="1"/>
</dbReference>
<dbReference type="PROSITE" id="PS00518">
    <property type="entry name" value="ZF_RING_1"/>
    <property type="match status" value="1"/>
</dbReference>
<dbReference type="Pfam" id="PF00097">
    <property type="entry name" value="zf-C3HC4"/>
    <property type="match status" value="1"/>
</dbReference>
<accession>A0A2A3EFE1</accession>
<keyword evidence="1" id="KW-0479">Metal-binding</keyword>
<gene>
    <name evidence="6" type="ORF">APICC_07972</name>
</gene>
<dbReference type="PANTHER" id="PTHR23327:SF42">
    <property type="entry name" value="LON PEPTIDASE N-TERMINAL DOMAIN AND RING FINGER PROTEIN C14F5.10C"/>
    <property type="match status" value="1"/>
</dbReference>
<protein>
    <submittedName>
        <fullName evidence="6">LON peptidase N-terminal domain and RING finger protein</fullName>
    </submittedName>
</protein>
<dbReference type="InterPro" id="IPR017907">
    <property type="entry name" value="Znf_RING_CS"/>
</dbReference>
<feature type="domain" description="RING-type" evidence="5">
    <location>
        <begin position="100"/>
        <end position="133"/>
    </location>
</feature>
<dbReference type="SUPFAM" id="SSF57850">
    <property type="entry name" value="RING/U-box"/>
    <property type="match status" value="1"/>
</dbReference>
<keyword evidence="3" id="KW-0862">Zinc</keyword>
<dbReference type="GO" id="GO:0005737">
    <property type="term" value="C:cytoplasm"/>
    <property type="evidence" value="ECO:0007669"/>
    <property type="project" value="UniProtKB-ARBA"/>
</dbReference>
<evidence type="ECO:0000256" key="4">
    <source>
        <dbReference type="PROSITE-ProRule" id="PRU00175"/>
    </source>
</evidence>
<dbReference type="AlphaFoldDB" id="A0A2A3EFE1"/>
<dbReference type="GO" id="GO:0005634">
    <property type="term" value="C:nucleus"/>
    <property type="evidence" value="ECO:0007669"/>
    <property type="project" value="UniProtKB-ARBA"/>
</dbReference>
<dbReference type="GO" id="GO:0008270">
    <property type="term" value="F:zinc ion binding"/>
    <property type="evidence" value="ECO:0007669"/>
    <property type="project" value="UniProtKB-KW"/>
</dbReference>
<organism evidence="6 7">
    <name type="scientific">Apis cerana cerana</name>
    <name type="common">Oriental honeybee</name>
    <dbReference type="NCBI Taxonomy" id="94128"/>
    <lineage>
        <taxon>Eukaryota</taxon>
        <taxon>Metazoa</taxon>
        <taxon>Ecdysozoa</taxon>
        <taxon>Arthropoda</taxon>
        <taxon>Hexapoda</taxon>
        <taxon>Insecta</taxon>
        <taxon>Pterygota</taxon>
        <taxon>Neoptera</taxon>
        <taxon>Endopterygota</taxon>
        <taxon>Hymenoptera</taxon>
        <taxon>Apocrita</taxon>
        <taxon>Aculeata</taxon>
        <taxon>Apoidea</taxon>
        <taxon>Anthophila</taxon>
        <taxon>Apidae</taxon>
        <taxon>Apis</taxon>
    </lineage>
</organism>
<name>A0A2A3EFE1_APICC</name>
<dbReference type="InterPro" id="IPR011990">
    <property type="entry name" value="TPR-like_helical_dom_sf"/>
</dbReference>
<dbReference type="OrthoDB" id="264917at2759"/>
<dbReference type="Proteomes" id="UP000242457">
    <property type="component" value="Unassembled WGS sequence"/>
</dbReference>
<dbReference type="InterPro" id="IPR018957">
    <property type="entry name" value="Znf_C3HC4_RING-type"/>
</dbReference>
<dbReference type="CDD" id="cd16513">
    <property type="entry name" value="RING-HC_LONFs_rpt1"/>
    <property type="match status" value="1"/>
</dbReference>
<dbReference type="InterPro" id="IPR001841">
    <property type="entry name" value="Znf_RING"/>
</dbReference>
<dbReference type="InterPro" id="IPR013083">
    <property type="entry name" value="Znf_RING/FYVE/PHD"/>
</dbReference>
<evidence type="ECO:0000256" key="2">
    <source>
        <dbReference type="ARBA" id="ARBA00022771"/>
    </source>
</evidence>
<evidence type="ECO:0000259" key="5">
    <source>
        <dbReference type="PROSITE" id="PS50089"/>
    </source>
</evidence>
<reference evidence="6 7" key="1">
    <citation type="submission" date="2014-07" db="EMBL/GenBank/DDBJ databases">
        <title>Genomic and transcriptomic analysis on Apis cerana provide comprehensive insights into honey bee biology.</title>
        <authorList>
            <person name="Diao Q."/>
            <person name="Sun L."/>
            <person name="Zheng H."/>
            <person name="Zheng H."/>
            <person name="Xu S."/>
            <person name="Wang S."/>
            <person name="Zeng Z."/>
            <person name="Hu F."/>
            <person name="Su S."/>
            <person name="Wu J."/>
        </authorList>
    </citation>
    <scope>NUCLEOTIDE SEQUENCE [LARGE SCALE GENOMIC DNA]</scope>
    <source>
        <tissue evidence="6">Pupae without intestine</tissue>
    </source>
</reference>
<dbReference type="Gene3D" id="1.25.40.10">
    <property type="entry name" value="Tetratricopeptide repeat domain"/>
    <property type="match status" value="1"/>
</dbReference>
<dbReference type="Gene3D" id="3.30.40.10">
    <property type="entry name" value="Zinc/RING finger domain, C3HC4 (zinc finger)"/>
    <property type="match status" value="1"/>
</dbReference>
<dbReference type="EMBL" id="KZ288260">
    <property type="protein sequence ID" value="PBC30475.1"/>
    <property type="molecule type" value="Genomic_DNA"/>
</dbReference>
<evidence type="ECO:0000256" key="3">
    <source>
        <dbReference type="ARBA" id="ARBA00022833"/>
    </source>
</evidence>
<evidence type="ECO:0000313" key="6">
    <source>
        <dbReference type="EMBL" id="PBC30475.1"/>
    </source>
</evidence>
<keyword evidence="2 4" id="KW-0863">Zinc-finger</keyword>
<evidence type="ECO:0000313" key="7">
    <source>
        <dbReference type="Proteomes" id="UP000242457"/>
    </source>
</evidence>
<dbReference type="PROSITE" id="PS50089">
    <property type="entry name" value="ZF_RING_2"/>
    <property type="match status" value="1"/>
</dbReference>
<proteinExistence type="predicted"/>